<dbReference type="InterPro" id="IPR005158">
    <property type="entry name" value="BTAD"/>
</dbReference>
<feature type="domain" description="OmpR/PhoB-type" evidence="5">
    <location>
        <begin position="15"/>
        <end position="87"/>
    </location>
</feature>
<dbReference type="SMART" id="SM00862">
    <property type="entry name" value="Trans_reg_C"/>
    <property type="match status" value="1"/>
</dbReference>
<keyword evidence="4" id="KW-0804">Transcription</keyword>
<dbReference type="AlphaFoldDB" id="A0A4R6SDJ4"/>
<comment type="caution">
    <text evidence="7">The sequence shown here is derived from an EMBL/GenBank/DDBJ whole genome shotgun (WGS) entry which is preliminary data.</text>
</comment>
<evidence type="ECO:0000256" key="3">
    <source>
        <dbReference type="ARBA" id="ARBA00023125"/>
    </source>
</evidence>
<dbReference type="InterPro" id="IPR001867">
    <property type="entry name" value="OmpR/PhoB-type_DNA-bd"/>
</dbReference>
<proteinExistence type="inferred from homology"/>
<accession>A0A4R6SDJ4</accession>
<protein>
    <submittedName>
        <fullName evidence="7">DNA-binding SARP family transcriptional activator</fullName>
    </submittedName>
</protein>
<dbReference type="SMART" id="SM01043">
    <property type="entry name" value="BTAD"/>
    <property type="match status" value="1"/>
</dbReference>
<dbReference type="GO" id="GO:0043531">
    <property type="term" value="F:ADP binding"/>
    <property type="evidence" value="ECO:0007669"/>
    <property type="project" value="InterPro"/>
</dbReference>
<evidence type="ECO:0000259" key="5">
    <source>
        <dbReference type="SMART" id="SM00862"/>
    </source>
</evidence>
<name>A0A4R6SDJ4_LABRH</name>
<sequence length="985" mass="107556">MQIRLLGPLEVVVDGRPIDLGDLQQRFIFVVLVLNANKPISVERLIGTVWANPPKTNLVPGYITKLRKAFQGTDGLSISRQTTGYVLHVDVDRIDMHRFHRLCAEAEAAADPRTRLTKLREAVGLWRGKYLEDIDTERVGASELISPAERYVDAVTDLAELEVVEGNHRWARDHLRPLFNADPTRQRVALVLMRALTANGDRAKAMDVYFRCRDALDEYGMEASTDLRRQARLTQHTGGASRVPAGPRRFAGRAAELEVITSAALTGVAAQRPAVVWVSGTPGIGKSAVALQAVQGLRRHFPDGQLFVQLNGFTPNMAPVEPMEALAQLLVQLDVAPEQLPASLGERAALYQASLADTRTLVVLDNAADEKAVELLLPDAPGCLALVTSRSVATLAADAAVHLEPLPLPDAAAMFADLVGAVRTDAWPLLVDDVVQRCGRIPLLIKVAAAQFRQHHRWPLDHLVQLLDDAGAEAGTDSPIAVAERAACTVSYQQLSDAQRTLFRLIGQLPGPDLTVRAAAALLHSTIAEARALLAELQSVSLIEEVAPERYLMLDPLKEFAGTLSRAAWPDELTEALDRWLDFHLVTSANAMNAAFPRDRDHRPEITRVSPVAAVFADAAAAREWLDAERFTLLAAVKYAAEHDRGEHTWQLAVLLWRWHFTRGYVADWAETLELARETLDATGTDRQGLAYVLLRLSGARRQAGEQAEALALVKRALALWEDLDDERGQAAALANLAIATYDDNDYGAAREYFEAALTKFEALDDRRGQAHALSNLGTLDELRGELRAAHERQRAATEIFRDLDYPQGLAHALDNLGAVQRQLGLLDEAMASHQEAHQLAVELGDRVCEAYALNNLGNVHRCRGELAEALTHHEKARAVADLVRDPGLGAQLYLDRAATHHASGDDDAALTAYRATLDLAAGTGDRGQQAHAHHGIARVLHTLGRHDEAAAGWRAAIDGFTDLEWSTASTVRAELAENNCACAQ</sequence>
<dbReference type="GO" id="GO:0006355">
    <property type="term" value="P:regulation of DNA-templated transcription"/>
    <property type="evidence" value="ECO:0007669"/>
    <property type="project" value="InterPro"/>
</dbReference>
<evidence type="ECO:0000256" key="4">
    <source>
        <dbReference type="ARBA" id="ARBA00023163"/>
    </source>
</evidence>
<evidence type="ECO:0000313" key="7">
    <source>
        <dbReference type="EMBL" id="TDP97991.1"/>
    </source>
</evidence>
<keyword evidence="2" id="KW-0805">Transcription regulation</keyword>
<dbReference type="InterPro" id="IPR019734">
    <property type="entry name" value="TPR_rpt"/>
</dbReference>
<dbReference type="Proteomes" id="UP000295444">
    <property type="component" value="Unassembled WGS sequence"/>
</dbReference>
<dbReference type="InterPro" id="IPR036388">
    <property type="entry name" value="WH-like_DNA-bd_sf"/>
</dbReference>
<dbReference type="PANTHER" id="PTHR35807">
    <property type="entry name" value="TRANSCRIPTIONAL REGULATOR REDD-RELATED"/>
    <property type="match status" value="1"/>
</dbReference>
<dbReference type="SUPFAM" id="SSF48452">
    <property type="entry name" value="TPR-like"/>
    <property type="match status" value="3"/>
</dbReference>
<dbReference type="PANTHER" id="PTHR35807:SF1">
    <property type="entry name" value="TRANSCRIPTIONAL REGULATOR REDD"/>
    <property type="match status" value="1"/>
</dbReference>
<organism evidence="7 8">
    <name type="scientific">Labedaea rhizosphaerae</name>
    <dbReference type="NCBI Taxonomy" id="598644"/>
    <lineage>
        <taxon>Bacteria</taxon>
        <taxon>Bacillati</taxon>
        <taxon>Actinomycetota</taxon>
        <taxon>Actinomycetes</taxon>
        <taxon>Pseudonocardiales</taxon>
        <taxon>Pseudonocardiaceae</taxon>
        <taxon>Labedaea</taxon>
    </lineage>
</organism>
<dbReference type="GO" id="GO:0003677">
    <property type="term" value="F:DNA binding"/>
    <property type="evidence" value="ECO:0007669"/>
    <property type="project" value="UniProtKB-KW"/>
</dbReference>
<dbReference type="Pfam" id="PF03704">
    <property type="entry name" value="BTAD"/>
    <property type="match status" value="1"/>
</dbReference>
<dbReference type="Gene3D" id="1.10.10.10">
    <property type="entry name" value="Winged helix-like DNA-binding domain superfamily/Winged helix DNA-binding domain"/>
    <property type="match status" value="1"/>
</dbReference>
<dbReference type="InterPro" id="IPR027417">
    <property type="entry name" value="P-loop_NTPase"/>
</dbReference>
<keyword evidence="3 7" id="KW-0238">DNA-binding</keyword>
<gene>
    <name evidence="7" type="ORF">EV186_103971</name>
</gene>
<comment type="similarity">
    <text evidence="1">Belongs to the AfsR/DnrI/RedD regulatory family.</text>
</comment>
<dbReference type="InterPro" id="IPR051677">
    <property type="entry name" value="AfsR-DnrI-RedD_regulator"/>
</dbReference>
<dbReference type="GO" id="GO:0000160">
    <property type="term" value="P:phosphorelay signal transduction system"/>
    <property type="evidence" value="ECO:0007669"/>
    <property type="project" value="InterPro"/>
</dbReference>
<evidence type="ECO:0000313" key="8">
    <source>
        <dbReference type="Proteomes" id="UP000295444"/>
    </source>
</evidence>
<dbReference type="EMBL" id="SNXZ01000003">
    <property type="protein sequence ID" value="TDP97991.1"/>
    <property type="molecule type" value="Genomic_DNA"/>
</dbReference>
<dbReference type="InterPro" id="IPR011990">
    <property type="entry name" value="TPR-like_helical_dom_sf"/>
</dbReference>
<evidence type="ECO:0000256" key="1">
    <source>
        <dbReference type="ARBA" id="ARBA00005820"/>
    </source>
</evidence>
<feature type="domain" description="Bacterial transcriptional activator" evidence="6">
    <location>
        <begin position="94"/>
        <end position="232"/>
    </location>
</feature>
<keyword evidence="8" id="KW-1185">Reference proteome</keyword>
<dbReference type="Pfam" id="PF13424">
    <property type="entry name" value="TPR_12"/>
    <property type="match status" value="2"/>
</dbReference>
<evidence type="ECO:0000256" key="2">
    <source>
        <dbReference type="ARBA" id="ARBA00023015"/>
    </source>
</evidence>
<dbReference type="SMART" id="SM00028">
    <property type="entry name" value="TPR"/>
    <property type="match status" value="6"/>
</dbReference>
<evidence type="ECO:0000259" key="6">
    <source>
        <dbReference type="SMART" id="SM01043"/>
    </source>
</evidence>
<dbReference type="SUPFAM" id="SSF52540">
    <property type="entry name" value="P-loop containing nucleoside triphosphate hydrolases"/>
    <property type="match status" value="1"/>
</dbReference>
<dbReference type="RefSeq" id="WP_166659260.1">
    <property type="nucleotide sequence ID" value="NZ_SNXZ01000003.1"/>
</dbReference>
<dbReference type="Gene3D" id="1.25.40.10">
    <property type="entry name" value="Tetratricopeptide repeat domain"/>
    <property type="match status" value="2"/>
</dbReference>
<dbReference type="SUPFAM" id="SSF46894">
    <property type="entry name" value="C-terminal effector domain of the bipartite response regulators"/>
    <property type="match status" value="1"/>
</dbReference>
<reference evidence="7 8" key="1">
    <citation type="submission" date="2019-03" db="EMBL/GenBank/DDBJ databases">
        <title>Genomic Encyclopedia of Type Strains, Phase IV (KMG-IV): sequencing the most valuable type-strain genomes for metagenomic binning, comparative biology and taxonomic classification.</title>
        <authorList>
            <person name="Goeker M."/>
        </authorList>
    </citation>
    <scope>NUCLEOTIDE SEQUENCE [LARGE SCALE GENOMIC DNA]</scope>
    <source>
        <strain evidence="7 8">DSM 45361</strain>
    </source>
</reference>
<dbReference type="InterPro" id="IPR016032">
    <property type="entry name" value="Sig_transdc_resp-reg_C-effctor"/>
</dbReference>